<dbReference type="Gene3D" id="3.30.559.10">
    <property type="entry name" value="Chloramphenicol acetyltransferase-like domain"/>
    <property type="match status" value="1"/>
</dbReference>
<dbReference type="PANTHER" id="PTHR31147">
    <property type="entry name" value="ACYL TRANSFERASE 4"/>
    <property type="match status" value="1"/>
</dbReference>
<name>A0AAV5D3M1_ELECO</name>
<keyword evidence="5" id="KW-1185">Reference proteome</keyword>
<protein>
    <submittedName>
        <fullName evidence="4">Uncharacterized protein</fullName>
    </submittedName>
</protein>
<reference evidence="4" key="1">
    <citation type="journal article" date="2018" name="DNA Res.">
        <title>Multiple hybrid de novo genome assembly of finger millet, an orphan allotetraploid crop.</title>
        <authorList>
            <person name="Hatakeyama M."/>
            <person name="Aluri S."/>
            <person name="Balachadran M.T."/>
            <person name="Sivarajan S.R."/>
            <person name="Patrignani A."/>
            <person name="Gruter S."/>
            <person name="Poveda L."/>
            <person name="Shimizu-Inatsugi R."/>
            <person name="Baeten J."/>
            <person name="Francoijs K.J."/>
            <person name="Nataraja K.N."/>
            <person name="Reddy Y.A.N."/>
            <person name="Phadnis S."/>
            <person name="Ravikumar R.L."/>
            <person name="Schlapbach R."/>
            <person name="Sreeman S.M."/>
            <person name="Shimizu K.K."/>
        </authorList>
    </citation>
    <scope>NUCLEOTIDE SEQUENCE</scope>
</reference>
<dbReference type="Pfam" id="PF02458">
    <property type="entry name" value="Transferase"/>
    <property type="match status" value="1"/>
</dbReference>
<proteinExistence type="inferred from homology"/>
<dbReference type="AlphaFoldDB" id="A0AAV5D3M1"/>
<organism evidence="4 5">
    <name type="scientific">Eleusine coracana subsp. coracana</name>
    <dbReference type="NCBI Taxonomy" id="191504"/>
    <lineage>
        <taxon>Eukaryota</taxon>
        <taxon>Viridiplantae</taxon>
        <taxon>Streptophyta</taxon>
        <taxon>Embryophyta</taxon>
        <taxon>Tracheophyta</taxon>
        <taxon>Spermatophyta</taxon>
        <taxon>Magnoliopsida</taxon>
        <taxon>Liliopsida</taxon>
        <taxon>Poales</taxon>
        <taxon>Poaceae</taxon>
        <taxon>PACMAD clade</taxon>
        <taxon>Chloridoideae</taxon>
        <taxon>Cynodonteae</taxon>
        <taxon>Eleusininae</taxon>
        <taxon>Eleusine</taxon>
    </lineage>
</organism>
<keyword evidence="3" id="KW-0012">Acyltransferase</keyword>
<dbReference type="InterPro" id="IPR023213">
    <property type="entry name" value="CAT-like_dom_sf"/>
</dbReference>
<reference evidence="4" key="2">
    <citation type="submission" date="2021-12" db="EMBL/GenBank/DDBJ databases">
        <title>Resequencing data analysis of finger millet.</title>
        <authorList>
            <person name="Hatakeyama M."/>
            <person name="Aluri S."/>
            <person name="Balachadran M.T."/>
            <person name="Sivarajan S.R."/>
            <person name="Poveda L."/>
            <person name="Shimizu-Inatsugi R."/>
            <person name="Schlapbach R."/>
            <person name="Sreeman S.M."/>
            <person name="Shimizu K.K."/>
        </authorList>
    </citation>
    <scope>NUCLEOTIDE SEQUENCE</scope>
</reference>
<evidence type="ECO:0000313" key="5">
    <source>
        <dbReference type="Proteomes" id="UP001054889"/>
    </source>
</evidence>
<comment type="caution">
    <text evidence="4">The sequence shown here is derived from an EMBL/GenBank/DDBJ whole genome shotgun (WGS) entry which is preliminary data.</text>
</comment>
<sequence length="157" mass="16765">METCSLPPLTQIYSSISLACTTPPADTTETIPLSVFDMVAFDQHMSSMHFFRAPTPPAAALELGFARILAEFLMWAGCLIIHTDGVGCAVLLNDAGAQFIKVAADVSLDNGGVPWEPTPERRVLHPSGGHGVEELMLVQVTRFACEGLVVGTTVHQS</sequence>
<evidence type="ECO:0000256" key="2">
    <source>
        <dbReference type="ARBA" id="ARBA00022679"/>
    </source>
</evidence>
<keyword evidence="2" id="KW-0808">Transferase</keyword>
<evidence type="ECO:0000256" key="3">
    <source>
        <dbReference type="ARBA" id="ARBA00023315"/>
    </source>
</evidence>
<dbReference type="InterPro" id="IPR050898">
    <property type="entry name" value="Plant_acyltransferase"/>
</dbReference>
<comment type="similarity">
    <text evidence="1">Belongs to the plant acyltransferase family.</text>
</comment>
<gene>
    <name evidence="4" type="primary">ga22437</name>
    <name evidence="4" type="ORF">PR202_ga22437</name>
</gene>
<accession>A0AAV5D3M1</accession>
<dbReference type="GO" id="GO:0016747">
    <property type="term" value="F:acyltransferase activity, transferring groups other than amino-acyl groups"/>
    <property type="evidence" value="ECO:0007669"/>
    <property type="project" value="UniProtKB-ARBA"/>
</dbReference>
<dbReference type="Proteomes" id="UP001054889">
    <property type="component" value="Unassembled WGS sequence"/>
</dbReference>
<evidence type="ECO:0000256" key="1">
    <source>
        <dbReference type="ARBA" id="ARBA00009861"/>
    </source>
</evidence>
<evidence type="ECO:0000313" key="4">
    <source>
        <dbReference type="EMBL" id="GJN04860.1"/>
    </source>
</evidence>
<dbReference type="EMBL" id="BQKI01000011">
    <property type="protein sequence ID" value="GJN04860.1"/>
    <property type="molecule type" value="Genomic_DNA"/>
</dbReference>
<dbReference type="PANTHER" id="PTHR31147:SF1">
    <property type="entry name" value="ACYL TRANSFERASE 4"/>
    <property type="match status" value="1"/>
</dbReference>